<protein>
    <recommendedName>
        <fullName evidence="4">Twin-arginine translocation pathway signal</fullName>
    </recommendedName>
</protein>
<sequence length="127" mass="13359">MTNHALTRRAALGAIASILATAGATAPSAAIPVNDPLIDAIAAFRAGLDDYDRNARLEDEEKLDAYAEASFGLPMTVIEEWERPATSKQGAIEALRLALDEMSSFEASPTVPPMVGAALAYLEGLQS</sequence>
<accession>A0A3A5KSC6</accession>
<keyword evidence="3" id="KW-1185">Reference proteome</keyword>
<organism evidence="2 3">
    <name type="scientific">Mesorhizobium waimense</name>
    <dbReference type="NCBI Taxonomy" id="1300307"/>
    <lineage>
        <taxon>Bacteria</taxon>
        <taxon>Pseudomonadati</taxon>
        <taxon>Pseudomonadota</taxon>
        <taxon>Alphaproteobacteria</taxon>
        <taxon>Hyphomicrobiales</taxon>
        <taxon>Phyllobacteriaceae</taxon>
        <taxon>Mesorhizobium</taxon>
    </lineage>
</organism>
<dbReference type="InterPro" id="IPR006311">
    <property type="entry name" value="TAT_signal"/>
</dbReference>
<keyword evidence="1" id="KW-0732">Signal</keyword>
<proteinExistence type="predicted"/>
<evidence type="ECO:0000313" key="2">
    <source>
        <dbReference type="EMBL" id="RJT36107.1"/>
    </source>
</evidence>
<dbReference type="Proteomes" id="UP000272706">
    <property type="component" value="Unassembled WGS sequence"/>
</dbReference>
<name>A0A3A5KSC6_9HYPH</name>
<evidence type="ECO:0008006" key="4">
    <source>
        <dbReference type="Google" id="ProtNLM"/>
    </source>
</evidence>
<dbReference type="AlphaFoldDB" id="A0A3A5KSC6"/>
<comment type="caution">
    <text evidence="2">The sequence shown here is derived from an EMBL/GenBank/DDBJ whole genome shotgun (WGS) entry which is preliminary data.</text>
</comment>
<reference evidence="2 3" key="1">
    <citation type="submission" date="2018-09" db="EMBL/GenBank/DDBJ databases">
        <title>Mesorhizobium carmichaelinearum sp. nov. isolated from Carmichaelinea spp. root nodules in New Zealand.</title>
        <authorList>
            <person name="De Meyer S.E."/>
        </authorList>
    </citation>
    <scope>NUCLEOTIDE SEQUENCE [LARGE SCALE GENOMIC DNA]</scope>
    <source>
        <strain evidence="2 3">ICMP19557</strain>
    </source>
</reference>
<evidence type="ECO:0000256" key="1">
    <source>
        <dbReference type="SAM" id="SignalP"/>
    </source>
</evidence>
<feature type="chain" id="PRO_5017274331" description="Twin-arginine translocation pathway signal" evidence="1">
    <location>
        <begin position="27"/>
        <end position="127"/>
    </location>
</feature>
<evidence type="ECO:0000313" key="3">
    <source>
        <dbReference type="Proteomes" id="UP000272706"/>
    </source>
</evidence>
<dbReference type="PROSITE" id="PS51318">
    <property type="entry name" value="TAT"/>
    <property type="match status" value="1"/>
</dbReference>
<gene>
    <name evidence="2" type="ORF">D3227_20535</name>
</gene>
<feature type="signal peptide" evidence="1">
    <location>
        <begin position="1"/>
        <end position="26"/>
    </location>
</feature>
<dbReference type="EMBL" id="QZWZ01000016">
    <property type="protein sequence ID" value="RJT36107.1"/>
    <property type="molecule type" value="Genomic_DNA"/>
</dbReference>